<dbReference type="InterPro" id="IPR023997">
    <property type="entry name" value="TonB-dep_OMP_SusC/RagA_CS"/>
</dbReference>
<keyword evidence="3" id="KW-0732">Signal</keyword>
<protein>
    <submittedName>
        <fullName evidence="7">Mucoidy inhibitor MuiA family protein</fullName>
    </submittedName>
</protein>
<keyword evidence="1" id="KW-0812">Transmembrane</keyword>
<dbReference type="InterPro" id="IPR037291">
    <property type="entry name" value="DUF4139"/>
</dbReference>
<name>A0A7X9RZQ7_9BACT</name>
<evidence type="ECO:0000256" key="1">
    <source>
        <dbReference type="PROSITE-ProRule" id="PRU01360"/>
    </source>
</evidence>
<keyword evidence="1" id="KW-1134">Transmembrane beta strand</keyword>
<comment type="subcellular location">
    <subcellularLocation>
        <location evidence="1">Cell outer membrane</location>
        <topology evidence="1">Multi-pass membrane protein</topology>
    </subcellularLocation>
</comment>
<proteinExistence type="inferred from homology"/>
<dbReference type="EMBL" id="JABANE010000105">
    <property type="protein sequence ID" value="NME71604.1"/>
    <property type="molecule type" value="Genomic_DNA"/>
</dbReference>
<evidence type="ECO:0000313" key="7">
    <source>
        <dbReference type="EMBL" id="NME71604.1"/>
    </source>
</evidence>
<dbReference type="InterPro" id="IPR011935">
    <property type="entry name" value="CHP02231"/>
</dbReference>
<dbReference type="PANTHER" id="PTHR31005">
    <property type="entry name" value="DUF4139 DOMAIN-CONTAINING PROTEIN"/>
    <property type="match status" value="1"/>
</dbReference>
<keyword evidence="1" id="KW-0813">Transport</keyword>
<dbReference type="RefSeq" id="WP_169659818.1">
    <property type="nucleotide sequence ID" value="NZ_JABANE010000105.1"/>
</dbReference>
<evidence type="ECO:0000256" key="2">
    <source>
        <dbReference type="SAM" id="Coils"/>
    </source>
</evidence>
<evidence type="ECO:0000313" key="8">
    <source>
        <dbReference type="Proteomes" id="UP000576082"/>
    </source>
</evidence>
<reference evidence="7 8" key="1">
    <citation type="submission" date="2020-04" db="EMBL/GenBank/DDBJ databases">
        <title>Flammeovirga sp. SR4, a novel species isolated from seawater.</title>
        <authorList>
            <person name="Wang X."/>
        </authorList>
    </citation>
    <scope>NUCLEOTIDE SEQUENCE [LARGE SCALE GENOMIC DNA]</scope>
    <source>
        <strain evidence="7 8">ATCC 23126</strain>
    </source>
</reference>
<feature type="domain" description="TonB-dependent receptor plug" evidence="4">
    <location>
        <begin position="293"/>
        <end position="377"/>
    </location>
</feature>
<dbReference type="Pfam" id="PF13600">
    <property type="entry name" value="DUF4140"/>
    <property type="match status" value="1"/>
</dbReference>
<comment type="caution">
    <text evidence="7">The sequence shown here is derived from an EMBL/GenBank/DDBJ whole genome shotgun (WGS) entry which is preliminary data.</text>
</comment>
<evidence type="ECO:0000259" key="6">
    <source>
        <dbReference type="Pfam" id="PF13600"/>
    </source>
</evidence>
<accession>A0A7X9RZQ7</accession>
<sequence length="601" mass="67553">MNKQLTLIALAICFYNFAFGQTEKEYKTEINKVTVFKKGAQIEREASVDLQKGQMILKFTGLSPYIKKGSIRVDGDGSYTILTVQHQNDFLNQLDRRKEITEFKSQIEELKFKIEEEETWVKIIKDKIEFLNSNKNVTGQVESISPETFKTFSSIYNDNIEKLNLDLLKRKRTIAEYKKEMKMLDNQLTSLNNKSDLPSGTILVTVEGKQSVTSKVSLNYLVDNAAWYPSYDIRFIGVDKPLSVNYKGNVRQNTGVDWKDVDLVLSTAKTNISASIPLLSPFYLQFYYPDLSRALDPDLSNALQGQVAGVSTRPVGKSSIQIRGVSSSSGAPEPLYVVDGVTYTQNPSIDPDEIESIDLIKDAASSAVYGSRASNGVIVIKTKSGKGPSSAPAGITYKRVTSNEYTVVNSQTILSNNKTTTMSYRASNLDAEFEYQSIPKLSENVYLVGKISDWYKAELIDGEVNVYLENSYVGKSNINTEQFKDTLDISFGIDNNISIKREKLTEFSANQFIGSNRKEFIAFKLSLRNNKNYPISTMVYDQIPVSTVKGIQVEMLEISNGNLNKLTGKVQWKVDLKPNENKELIIKYAVKYPKEKTVLIE</sequence>
<feature type="chain" id="PRO_5031162614" evidence="3">
    <location>
        <begin position="21"/>
        <end position="601"/>
    </location>
</feature>
<feature type="signal peptide" evidence="3">
    <location>
        <begin position="1"/>
        <end position="20"/>
    </location>
</feature>
<dbReference type="InterPro" id="IPR037066">
    <property type="entry name" value="Plug_dom_sf"/>
</dbReference>
<evidence type="ECO:0000259" key="4">
    <source>
        <dbReference type="Pfam" id="PF07715"/>
    </source>
</evidence>
<dbReference type="InterPro" id="IPR025554">
    <property type="entry name" value="DUF4140"/>
</dbReference>
<dbReference type="InterPro" id="IPR039426">
    <property type="entry name" value="TonB-dep_rcpt-like"/>
</dbReference>
<organism evidence="7 8">
    <name type="scientific">Flammeovirga aprica JL-4</name>
    <dbReference type="NCBI Taxonomy" id="694437"/>
    <lineage>
        <taxon>Bacteria</taxon>
        <taxon>Pseudomonadati</taxon>
        <taxon>Bacteroidota</taxon>
        <taxon>Cytophagia</taxon>
        <taxon>Cytophagales</taxon>
        <taxon>Flammeovirgaceae</taxon>
        <taxon>Flammeovirga</taxon>
    </lineage>
</organism>
<dbReference type="AlphaFoldDB" id="A0A7X9RZQ7"/>
<dbReference type="Pfam" id="PF13598">
    <property type="entry name" value="DUF4139"/>
    <property type="match status" value="1"/>
</dbReference>
<dbReference type="PROSITE" id="PS52016">
    <property type="entry name" value="TONB_DEPENDENT_REC_3"/>
    <property type="match status" value="1"/>
</dbReference>
<dbReference type="Pfam" id="PF07715">
    <property type="entry name" value="Plug"/>
    <property type="match status" value="1"/>
</dbReference>
<keyword evidence="1" id="KW-0998">Cell outer membrane</keyword>
<comment type="similarity">
    <text evidence="1">Belongs to the TonB-dependent receptor family.</text>
</comment>
<dbReference type="Gene3D" id="2.170.130.10">
    <property type="entry name" value="TonB-dependent receptor, plug domain"/>
    <property type="match status" value="1"/>
</dbReference>
<keyword evidence="2" id="KW-0175">Coiled coil</keyword>
<dbReference type="GO" id="GO:0009279">
    <property type="term" value="C:cell outer membrane"/>
    <property type="evidence" value="ECO:0007669"/>
    <property type="project" value="UniProtKB-SubCell"/>
</dbReference>
<evidence type="ECO:0000256" key="3">
    <source>
        <dbReference type="SAM" id="SignalP"/>
    </source>
</evidence>
<gene>
    <name evidence="7" type="ORF">HHU12_26790</name>
</gene>
<evidence type="ECO:0000259" key="5">
    <source>
        <dbReference type="Pfam" id="PF13598"/>
    </source>
</evidence>
<dbReference type="NCBIfam" id="TIGR02231">
    <property type="entry name" value="mucoidy inhibitor MuiA family protein"/>
    <property type="match status" value="2"/>
</dbReference>
<dbReference type="SUPFAM" id="SSF56935">
    <property type="entry name" value="Porins"/>
    <property type="match status" value="1"/>
</dbReference>
<feature type="domain" description="DUF4140" evidence="6">
    <location>
        <begin position="33"/>
        <end position="131"/>
    </location>
</feature>
<feature type="coiled-coil region" evidence="2">
    <location>
        <begin position="160"/>
        <end position="194"/>
    </location>
</feature>
<keyword evidence="8" id="KW-1185">Reference proteome</keyword>
<dbReference type="NCBIfam" id="TIGR04057">
    <property type="entry name" value="SusC_RagA_signa"/>
    <property type="match status" value="1"/>
</dbReference>
<keyword evidence="1" id="KW-0472">Membrane</keyword>
<dbReference type="InterPro" id="IPR012910">
    <property type="entry name" value="Plug_dom"/>
</dbReference>
<feature type="domain" description="DUF4139" evidence="5">
    <location>
        <begin position="216"/>
        <end position="594"/>
    </location>
</feature>
<dbReference type="Proteomes" id="UP000576082">
    <property type="component" value="Unassembled WGS sequence"/>
</dbReference>
<dbReference type="PANTHER" id="PTHR31005:SF8">
    <property type="entry name" value="DUF4139 DOMAIN-CONTAINING PROTEIN"/>
    <property type="match status" value="1"/>
</dbReference>